<evidence type="ECO:0000313" key="4">
    <source>
        <dbReference type="Proteomes" id="UP000494206"/>
    </source>
</evidence>
<dbReference type="AlphaFoldDB" id="A0A8S1EQS3"/>
<dbReference type="PRINTS" id="PR00837">
    <property type="entry name" value="V5TPXLIKE"/>
</dbReference>
<evidence type="ECO:0000256" key="1">
    <source>
        <dbReference type="SAM" id="SignalP"/>
    </source>
</evidence>
<evidence type="ECO:0000313" key="3">
    <source>
        <dbReference type="EMBL" id="CAB3400268.1"/>
    </source>
</evidence>
<dbReference type="Pfam" id="PF00188">
    <property type="entry name" value="CAP"/>
    <property type="match status" value="2"/>
</dbReference>
<comment type="caution">
    <text evidence="3">The sequence shown here is derived from an EMBL/GenBank/DDBJ whole genome shotgun (WGS) entry which is preliminary data.</text>
</comment>
<dbReference type="InterPro" id="IPR014044">
    <property type="entry name" value="CAP_dom"/>
</dbReference>
<feature type="domain" description="SCP" evidence="2">
    <location>
        <begin position="234"/>
        <end position="392"/>
    </location>
</feature>
<dbReference type="PROSITE" id="PS01009">
    <property type="entry name" value="CRISP_1"/>
    <property type="match status" value="1"/>
</dbReference>
<proteinExistence type="predicted"/>
<name>A0A8S1EQS3_9PELO</name>
<dbReference type="EMBL" id="CADEPM010000002">
    <property type="protein sequence ID" value="CAB3400268.1"/>
    <property type="molecule type" value="Genomic_DNA"/>
</dbReference>
<keyword evidence="4" id="KW-1185">Reference proteome</keyword>
<dbReference type="SUPFAM" id="SSF55797">
    <property type="entry name" value="PR-1-like"/>
    <property type="match status" value="2"/>
</dbReference>
<dbReference type="InterPro" id="IPR035940">
    <property type="entry name" value="CAP_sf"/>
</dbReference>
<dbReference type="GO" id="GO:0005576">
    <property type="term" value="C:extracellular region"/>
    <property type="evidence" value="ECO:0007669"/>
    <property type="project" value="InterPro"/>
</dbReference>
<dbReference type="InterPro" id="IPR018244">
    <property type="entry name" value="Allrgn_V5/Tpx1_CS"/>
</dbReference>
<evidence type="ECO:0000259" key="2">
    <source>
        <dbReference type="SMART" id="SM00198"/>
    </source>
</evidence>
<gene>
    <name evidence="3" type="ORF">CBOVIS_LOCUS3240</name>
</gene>
<keyword evidence="1" id="KW-0732">Signal</keyword>
<dbReference type="Gene3D" id="3.40.33.10">
    <property type="entry name" value="CAP"/>
    <property type="match status" value="2"/>
</dbReference>
<dbReference type="Proteomes" id="UP000494206">
    <property type="component" value="Unassembled WGS sequence"/>
</dbReference>
<dbReference type="InterPro" id="IPR001283">
    <property type="entry name" value="CRISP-related"/>
</dbReference>
<dbReference type="PANTHER" id="PTHR10334">
    <property type="entry name" value="CYSTEINE-RICH SECRETORY PROTEIN-RELATED"/>
    <property type="match status" value="1"/>
</dbReference>
<reference evidence="3 4" key="1">
    <citation type="submission" date="2020-04" db="EMBL/GenBank/DDBJ databases">
        <authorList>
            <person name="Laetsch R D."/>
            <person name="Stevens L."/>
            <person name="Kumar S."/>
            <person name="Blaxter L. M."/>
        </authorList>
    </citation>
    <scope>NUCLEOTIDE SEQUENCE [LARGE SCALE GENOMIC DNA]</scope>
</reference>
<dbReference type="SMART" id="SM00198">
    <property type="entry name" value="SCP"/>
    <property type="match status" value="2"/>
</dbReference>
<dbReference type="OrthoDB" id="5849517at2759"/>
<dbReference type="CDD" id="cd05380">
    <property type="entry name" value="CAP_euk"/>
    <property type="match status" value="2"/>
</dbReference>
<feature type="domain" description="SCP" evidence="2">
    <location>
        <begin position="31"/>
        <end position="181"/>
    </location>
</feature>
<protein>
    <recommendedName>
        <fullName evidence="2">SCP domain-containing protein</fullName>
    </recommendedName>
</protein>
<feature type="signal peptide" evidence="1">
    <location>
        <begin position="1"/>
        <end position="20"/>
    </location>
</feature>
<sequence>MLNYNFQVFIVLICSSQCISFGCSNPKLSDQARTMFYNAHNDARRSLAKGLEPHKCGRLSSGKNVYQLNWNCEMEAKVQEWADSCTNSFQTFDPSWGHNLQTWSGTGLDPVATSANTVNSWWSSVRSQPLTDPENKYTGSPYTFANMAFGKTTEFACAYSTACGSKLYIGCFYNKIGYMTNAVIYEKGDACTSNADCTTYSGSTCNDGLCYVEPTGPIVETYTMCPGVTDMSDQARMAFLNTHNKLRSSLAKGLEPDGIAPGAFAPQAKHMPKMRYNCTIEANARTYALNCVFEHSKPEQRPQCGENLYYRGSTNYPKILSGEDASNAWWSELPDIGVGSENRMTSQLFSTGVGHYTQMAWDRTTDLGCYVAHCPSMTYSVCQYYTPGNYMNEMIYEVGPPCTQDSDCPGSQTCSVSESLCILS</sequence>
<accession>A0A8S1EQS3</accession>
<organism evidence="3 4">
    <name type="scientific">Caenorhabditis bovis</name>
    <dbReference type="NCBI Taxonomy" id="2654633"/>
    <lineage>
        <taxon>Eukaryota</taxon>
        <taxon>Metazoa</taxon>
        <taxon>Ecdysozoa</taxon>
        <taxon>Nematoda</taxon>
        <taxon>Chromadorea</taxon>
        <taxon>Rhabditida</taxon>
        <taxon>Rhabditina</taxon>
        <taxon>Rhabditomorpha</taxon>
        <taxon>Rhabditoidea</taxon>
        <taxon>Rhabditidae</taxon>
        <taxon>Peloderinae</taxon>
        <taxon>Caenorhabditis</taxon>
    </lineage>
</organism>
<feature type="chain" id="PRO_5035795237" description="SCP domain-containing protein" evidence="1">
    <location>
        <begin position="21"/>
        <end position="424"/>
    </location>
</feature>